<sequence>MASGKCALRSQFRGNGGRYGHLRHSSSTIAMPLTGRALPPPPSCALCNAADRAPNSPPQLSPYRAALVRHAAHYALLSLQCPNRAPVFAGVRPLLPPPSLQCPDRAPPPWPPLQCPDPLAPACCRVRPLHPSSPLAMPYDRGPRVAGVRPLHPLPPLQCPNRCPPCPRCLQGTATPPPPPFGNALTVPPVLQGYPLPPSPSCNALTVPPSPPFLPLQCPDRAPCCRYGHSTPSTSRANLSPSSYSHGGDSSVPLVLFHSSAERLNKSLVHRASRQQRSPPGDLHNYRFHYTHLTFLRKHRKLRVYGVCGSGHAGAPPAYTRPLVSAVRPLPPLLLCNALTVPHHHLPHCAMPNRAHSTPSLCQCPKPCPTPPLPFAMTPNRAPMLQRYGPLTPLPPFAMPPDRAPSRPSPLCNGPYRAPSSPPPLPFAMPLTVPHSTPPPLCRCPVTVPHSTLPFAMPPNRCPLPTPTLANAPNRAPSPSHPCMP</sequence>
<organism evidence="1 2">
    <name type="scientific">Penaeus vannamei</name>
    <name type="common">Whiteleg shrimp</name>
    <name type="synonym">Litopenaeus vannamei</name>
    <dbReference type="NCBI Taxonomy" id="6689"/>
    <lineage>
        <taxon>Eukaryota</taxon>
        <taxon>Metazoa</taxon>
        <taxon>Ecdysozoa</taxon>
        <taxon>Arthropoda</taxon>
        <taxon>Crustacea</taxon>
        <taxon>Multicrustacea</taxon>
        <taxon>Malacostraca</taxon>
        <taxon>Eumalacostraca</taxon>
        <taxon>Eucarida</taxon>
        <taxon>Decapoda</taxon>
        <taxon>Dendrobranchiata</taxon>
        <taxon>Penaeoidea</taxon>
        <taxon>Penaeidae</taxon>
        <taxon>Penaeus</taxon>
    </lineage>
</organism>
<comment type="caution">
    <text evidence="1">The sequence shown here is derived from an EMBL/GenBank/DDBJ whole genome shotgun (WGS) entry which is preliminary data.</text>
</comment>
<accession>A0A423TC87</accession>
<keyword evidence="2" id="KW-1185">Reference proteome</keyword>
<reference evidence="1 2" key="2">
    <citation type="submission" date="2019-01" db="EMBL/GenBank/DDBJ databases">
        <title>The decoding of complex shrimp genome reveals the adaptation for benthos swimmer, frequently molting mechanism and breeding impact on genome.</title>
        <authorList>
            <person name="Sun Y."/>
            <person name="Gao Y."/>
            <person name="Yu Y."/>
        </authorList>
    </citation>
    <scope>NUCLEOTIDE SEQUENCE [LARGE SCALE GENOMIC DNA]</scope>
    <source>
        <tissue evidence="1">Muscle</tissue>
    </source>
</reference>
<reference evidence="1 2" key="1">
    <citation type="submission" date="2018-04" db="EMBL/GenBank/DDBJ databases">
        <authorList>
            <person name="Zhang X."/>
            <person name="Yuan J."/>
            <person name="Li F."/>
            <person name="Xiang J."/>
        </authorList>
    </citation>
    <scope>NUCLEOTIDE SEQUENCE [LARGE SCALE GENOMIC DNA]</scope>
    <source>
        <tissue evidence="1">Muscle</tissue>
    </source>
</reference>
<evidence type="ECO:0000313" key="1">
    <source>
        <dbReference type="EMBL" id="ROT74017.1"/>
    </source>
</evidence>
<dbReference type="AlphaFoldDB" id="A0A423TC87"/>
<protein>
    <submittedName>
        <fullName evidence="1">Uncharacterized protein</fullName>
    </submittedName>
</protein>
<gene>
    <name evidence="1" type="ORF">C7M84_007502</name>
</gene>
<name>A0A423TC87_PENVA</name>
<proteinExistence type="predicted"/>
<dbReference type="EMBL" id="QCYY01001952">
    <property type="protein sequence ID" value="ROT74017.1"/>
    <property type="molecule type" value="Genomic_DNA"/>
</dbReference>
<dbReference type="Proteomes" id="UP000283509">
    <property type="component" value="Unassembled WGS sequence"/>
</dbReference>
<evidence type="ECO:0000313" key="2">
    <source>
        <dbReference type="Proteomes" id="UP000283509"/>
    </source>
</evidence>